<proteinExistence type="predicted"/>
<reference evidence="1" key="1">
    <citation type="submission" date="2022-11" db="EMBL/GenBank/DDBJ databases">
        <authorList>
            <person name="Hyden B.L."/>
            <person name="Feng K."/>
            <person name="Yates T."/>
            <person name="Jawdy S."/>
            <person name="Smart L.B."/>
            <person name="Muchero W."/>
        </authorList>
    </citation>
    <scope>NUCLEOTIDE SEQUENCE</scope>
    <source>
        <tissue evidence="1">Shoot tip</tissue>
    </source>
</reference>
<comment type="caution">
    <text evidence="1">The sequence shown here is derived from an EMBL/GenBank/DDBJ whole genome shotgun (WGS) entry which is preliminary data.</text>
</comment>
<name>A0A9Q0Q8J0_9ROSI</name>
<keyword evidence="2" id="KW-1185">Reference proteome</keyword>
<dbReference type="AlphaFoldDB" id="A0A9Q0Q8J0"/>
<dbReference type="EMBL" id="JAPFFM010000016">
    <property type="protein sequence ID" value="KAJ6701968.1"/>
    <property type="molecule type" value="Genomic_DNA"/>
</dbReference>
<sequence>MEESYGSLINRAWKALDQFHISTWSRAWYSRSSSNSFPKPVS</sequence>
<protein>
    <submittedName>
        <fullName evidence="1">Uncharacterized protein</fullName>
    </submittedName>
</protein>
<gene>
    <name evidence="1" type="ORF">OIU74_013184</name>
</gene>
<organism evidence="1 2">
    <name type="scientific">Salix koriyanagi</name>
    <dbReference type="NCBI Taxonomy" id="2511006"/>
    <lineage>
        <taxon>Eukaryota</taxon>
        <taxon>Viridiplantae</taxon>
        <taxon>Streptophyta</taxon>
        <taxon>Embryophyta</taxon>
        <taxon>Tracheophyta</taxon>
        <taxon>Spermatophyta</taxon>
        <taxon>Magnoliopsida</taxon>
        <taxon>eudicotyledons</taxon>
        <taxon>Gunneridae</taxon>
        <taxon>Pentapetalae</taxon>
        <taxon>rosids</taxon>
        <taxon>fabids</taxon>
        <taxon>Malpighiales</taxon>
        <taxon>Salicaceae</taxon>
        <taxon>Saliceae</taxon>
        <taxon>Salix</taxon>
    </lineage>
</organism>
<accession>A0A9Q0Q8J0</accession>
<evidence type="ECO:0000313" key="1">
    <source>
        <dbReference type="EMBL" id="KAJ6701968.1"/>
    </source>
</evidence>
<dbReference type="Proteomes" id="UP001151752">
    <property type="component" value="Chromosome 1"/>
</dbReference>
<evidence type="ECO:0000313" key="2">
    <source>
        <dbReference type="Proteomes" id="UP001151752"/>
    </source>
</evidence>
<reference evidence="1" key="2">
    <citation type="journal article" date="2023" name="Int. J. Mol. Sci.">
        <title>De Novo Assembly and Annotation of 11 Diverse Shrub Willow (Salix) Genomes Reveals Novel Gene Organization in Sex-Linked Regions.</title>
        <authorList>
            <person name="Hyden B."/>
            <person name="Feng K."/>
            <person name="Yates T.B."/>
            <person name="Jawdy S."/>
            <person name="Cereghino C."/>
            <person name="Smart L.B."/>
            <person name="Muchero W."/>
        </authorList>
    </citation>
    <scope>NUCLEOTIDE SEQUENCE</scope>
    <source>
        <tissue evidence="1">Shoot tip</tissue>
    </source>
</reference>